<comment type="caution">
    <text evidence="1">The sequence shown here is derived from an EMBL/GenBank/DDBJ whole genome shotgun (WGS) entry which is preliminary data.</text>
</comment>
<dbReference type="InterPro" id="IPR032675">
    <property type="entry name" value="LRR_dom_sf"/>
</dbReference>
<protein>
    <recommendedName>
        <fullName evidence="3">F-box domain-containing protein</fullName>
    </recommendedName>
</protein>
<name>G4TT21_SERID</name>
<dbReference type="InParanoid" id="G4TT21"/>
<organism evidence="1 2">
    <name type="scientific">Serendipita indica (strain DSM 11827)</name>
    <name type="common">Root endophyte fungus</name>
    <name type="synonym">Piriformospora indica</name>
    <dbReference type="NCBI Taxonomy" id="1109443"/>
    <lineage>
        <taxon>Eukaryota</taxon>
        <taxon>Fungi</taxon>
        <taxon>Dikarya</taxon>
        <taxon>Basidiomycota</taxon>
        <taxon>Agaricomycotina</taxon>
        <taxon>Agaricomycetes</taxon>
        <taxon>Sebacinales</taxon>
        <taxon>Serendipitaceae</taxon>
        <taxon>Serendipita</taxon>
    </lineage>
</organism>
<dbReference type="AlphaFoldDB" id="G4TT21"/>
<proteinExistence type="predicted"/>
<dbReference type="OrthoDB" id="3134454at2759"/>
<sequence length="477" mass="54533">MSPSAWALPPEILMDVIEYLRPATTIHDHSEAWITPMRYTNWWTLEAANEEVPSNATPTHLIPPSAIPPQVGMDFIRLRAVSRDFYNMCTPFLYHEVNINGDYIQLRDVHLPVISKYGRFVRILRIVFPLPTVEEEEEKQDFIHLIHKILPLTPQVTSLHLYFPSESRAILTPTEHLQTLINCIPWESLESFGVYSRGIFHSVWPSWPSAMSNGILAALTEMPPRRRRALRRLDIANESIPEQVFDSIRSNFTTLESLTIRRSLRFDGKIWDNNNQRKWNPNLHLTCLQLIDCTSVYSAHVPRILHLFPSLKRLLISACGNWGDEIPPSREEGWSQRSDALHRRLPYLEEFLIEHMVKWEILAMGEISSRLVIATGLPLGDLVDAFKTDAEIFPGLRHLRLDKRFPHYTPTAGWEEDSIPTTVESQGVTAVEPIASAPAAIELPPIIPVPVGELEQICRDRGIELSRDAVHLAFSNL</sequence>
<dbReference type="Gene3D" id="3.80.10.10">
    <property type="entry name" value="Ribonuclease Inhibitor"/>
    <property type="match status" value="1"/>
</dbReference>
<dbReference type="EMBL" id="CAFZ01000316">
    <property type="protein sequence ID" value="CCA74464.1"/>
    <property type="molecule type" value="Genomic_DNA"/>
</dbReference>
<accession>G4TT21</accession>
<keyword evidence="2" id="KW-1185">Reference proteome</keyword>
<gene>
    <name evidence="1" type="ORF">PIIN_08417</name>
</gene>
<dbReference type="Proteomes" id="UP000007148">
    <property type="component" value="Unassembled WGS sequence"/>
</dbReference>
<evidence type="ECO:0000313" key="2">
    <source>
        <dbReference type="Proteomes" id="UP000007148"/>
    </source>
</evidence>
<evidence type="ECO:0008006" key="3">
    <source>
        <dbReference type="Google" id="ProtNLM"/>
    </source>
</evidence>
<dbReference type="HOGENOM" id="CLU_046322_0_0_1"/>
<dbReference type="SUPFAM" id="SSF52047">
    <property type="entry name" value="RNI-like"/>
    <property type="match status" value="1"/>
</dbReference>
<reference evidence="1 2" key="1">
    <citation type="journal article" date="2011" name="PLoS Pathog.">
        <title>Endophytic Life Strategies Decoded by Genome and Transcriptome Analyses of the Mutualistic Root Symbiont Piriformospora indica.</title>
        <authorList>
            <person name="Zuccaro A."/>
            <person name="Lahrmann U."/>
            <person name="Guldener U."/>
            <person name="Langen G."/>
            <person name="Pfiffi S."/>
            <person name="Biedenkopf D."/>
            <person name="Wong P."/>
            <person name="Samans B."/>
            <person name="Grimm C."/>
            <person name="Basiewicz M."/>
            <person name="Murat C."/>
            <person name="Martin F."/>
            <person name="Kogel K.H."/>
        </authorList>
    </citation>
    <scope>NUCLEOTIDE SEQUENCE [LARGE SCALE GENOMIC DNA]</scope>
    <source>
        <strain evidence="1 2">DSM 11827</strain>
    </source>
</reference>
<evidence type="ECO:0000313" key="1">
    <source>
        <dbReference type="EMBL" id="CCA74464.1"/>
    </source>
</evidence>